<dbReference type="AlphaFoldDB" id="A0A077EEW7"/>
<sequence length="37" mass="4320">MTKFDNIILSPYAIGKIKNDRNKYPIIFIHFSTGISY</sequence>
<dbReference type="Proteomes" id="UP000028933">
    <property type="component" value="Chromosome"/>
</dbReference>
<dbReference type="EMBL" id="CP007547">
    <property type="protein sequence ID" value="AIL44714.1"/>
    <property type="molecule type" value="Genomic_DNA"/>
</dbReference>
<name>A0A077EEW7_9FLAO</name>
<organism evidence="1 2">
    <name type="scientific">Elizabethkingia anophelis NUHP1</name>
    <dbReference type="NCBI Taxonomy" id="1338011"/>
    <lineage>
        <taxon>Bacteria</taxon>
        <taxon>Pseudomonadati</taxon>
        <taxon>Bacteroidota</taxon>
        <taxon>Flavobacteriia</taxon>
        <taxon>Flavobacteriales</taxon>
        <taxon>Weeksellaceae</taxon>
        <taxon>Elizabethkingia</taxon>
    </lineage>
</organism>
<reference evidence="1" key="2">
    <citation type="journal article" date="2015" name="Genome Biol. Evol.">
        <title>Complete Genome Sequence and Transcriptomic Analysis of the Novel Pathogen Elizabethkingia anophelis in Response to Oxidative Stress.</title>
        <authorList>
            <person name="Li Y."/>
            <person name="Liu Y."/>
            <person name="Chew S.C."/>
            <person name="Tay M."/>
            <person name="Salido M.M."/>
            <person name="Teo J."/>
            <person name="Lauro F.M."/>
            <person name="Givskov M."/>
            <person name="Yang L."/>
        </authorList>
    </citation>
    <scope>NUCLEOTIDE SEQUENCE</scope>
    <source>
        <strain evidence="1">NUHP1</strain>
    </source>
</reference>
<dbReference type="KEGG" id="eao:BD94_0939"/>
<gene>
    <name evidence="1" type="ORF">BD94_0939</name>
</gene>
<accession>A0A077EEW7</accession>
<proteinExistence type="predicted"/>
<evidence type="ECO:0000313" key="1">
    <source>
        <dbReference type="EMBL" id="AIL44714.1"/>
    </source>
</evidence>
<protein>
    <submittedName>
        <fullName evidence="1">Uncharacterized protein</fullName>
    </submittedName>
</protein>
<reference evidence="1" key="1">
    <citation type="journal article" date="2013" name="Lancet">
        <title>First case of E anophelis outbreak in an intensive-care unit.</title>
        <authorList>
            <person name="Teo J."/>
            <person name="Tan S.Y."/>
            <person name="Tay M."/>
            <person name="Ding Y."/>
            <person name="Kjelleberg S."/>
            <person name="Givskov M."/>
            <person name="Lin R.T."/>
            <person name="Yang L."/>
        </authorList>
    </citation>
    <scope>NUCLEOTIDE SEQUENCE [LARGE SCALE GENOMIC DNA]</scope>
    <source>
        <strain evidence="1">NUHP1</strain>
    </source>
</reference>
<dbReference type="HOGENOM" id="CLU_3343153_0_0_10"/>
<evidence type="ECO:0000313" key="2">
    <source>
        <dbReference type="Proteomes" id="UP000028933"/>
    </source>
</evidence>